<evidence type="ECO:0000259" key="1">
    <source>
        <dbReference type="Pfam" id="PF14242"/>
    </source>
</evidence>
<dbReference type="STRING" id="1121298.SAMN05444401_1193"/>
<evidence type="ECO:0000313" key="2">
    <source>
        <dbReference type="EMBL" id="SHI63005.1"/>
    </source>
</evidence>
<dbReference type="CDD" id="cd14360">
    <property type="entry name" value="UBA_NAC_like_bac"/>
    <property type="match status" value="1"/>
</dbReference>
<organism evidence="2 3">
    <name type="scientific">Clostridium amylolyticum</name>
    <dbReference type="NCBI Taxonomy" id="1121298"/>
    <lineage>
        <taxon>Bacteria</taxon>
        <taxon>Bacillati</taxon>
        <taxon>Bacillota</taxon>
        <taxon>Clostridia</taxon>
        <taxon>Eubacteriales</taxon>
        <taxon>Clostridiaceae</taxon>
        <taxon>Clostridium</taxon>
    </lineage>
</organism>
<evidence type="ECO:0000313" key="3">
    <source>
        <dbReference type="Proteomes" id="UP000184080"/>
    </source>
</evidence>
<feature type="domain" description="DUF4342" evidence="1">
    <location>
        <begin position="54"/>
        <end position="131"/>
    </location>
</feature>
<dbReference type="SUPFAM" id="SSF46934">
    <property type="entry name" value="UBA-like"/>
    <property type="match status" value="1"/>
</dbReference>
<dbReference type="RefSeq" id="WP_073004560.1">
    <property type="nucleotide sequence ID" value="NZ_FQZO01000001.1"/>
</dbReference>
<dbReference type="Pfam" id="PF14242">
    <property type="entry name" value="DUF4342"/>
    <property type="match status" value="1"/>
</dbReference>
<dbReference type="OrthoDB" id="129626at2"/>
<proteinExistence type="predicted"/>
<protein>
    <recommendedName>
        <fullName evidence="1">DUF4342 domain-containing protein</fullName>
    </recommendedName>
</protein>
<reference evidence="2 3" key="1">
    <citation type="submission" date="2016-11" db="EMBL/GenBank/DDBJ databases">
        <authorList>
            <person name="Jaros S."/>
            <person name="Januszkiewicz K."/>
            <person name="Wedrychowicz H."/>
        </authorList>
    </citation>
    <scope>NUCLEOTIDE SEQUENCE [LARGE SCALE GENOMIC DNA]</scope>
    <source>
        <strain evidence="2 3">DSM 21864</strain>
    </source>
</reference>
<dbReference type="Gene3D" id="1.10.8.10">
    <property type="entry name" value="DNA helicase RuvA subunit, C-terminal domain"/>
    <property type="match status" value="1"/>
</dbReference>
<dbReference type="EMBL" id="FQZO01000001">
    <property type="protein sequence ID" value="SHI63005.1"/>
    <property type="molecule type" value="Genomic_DNA"/>
</dbReference>
<keyword evidence="3" id="KW-1185">Reference proteome</keyword>
<dbReference type="AlphaFoldDB" id="A0A1M6CPJ9"/>
<dbReference type="InterPro" id="IPR009060">
    <property type="entry name" value="UBA-like_sf"/>
</dbReference>
<dbReference type="InterPro" id="IPR025642">
    <property type="entry name" value="DUF4342"/>
</dbReference>
<name>A0A1M6CPJ9_9CLOT</name>
<accession>A0A1M6CPJ9</accession>
<dbReference type="Proteomes" id="UP000184080">
    <property type="component" value="Unassembled WGS sequence"/>
</dbReference>
<gene>
    <name evidence="2" type="ORF">SAMN05444401_1193</name>
</gene>
<sequence length="207" mass="23097">MSEITLEKVDAVRERTGATYAQAKAALEICQGDVLEAIIYIENNSSEMKGQGKCFKDEAYTTLEEFKIWMKQLIEKGNVSRIVVKKEDKVLVDVPVNAGIAAGVIGLLWPPILAIALITTVAVNLTIEITKEDGSVEVVNKIVKTTMNDVKGKMSNFAEDMKDKFHGVKEDIKKPFSKEDNSNINDEPMYTYTVKFDDVDDNNKENN</sequence>